<dbReference type="InterPro" id="IPR012340">
    <property type="entry name" value="NA-bd_OB-fold"/>
</dbReference>
<keyword evidence="3 6" id="KW-0694">RNA-binding</keyword>
<dbReference type="HAMAP" id="MF_01345_B">
    <property type="entry name" value="Ribosomal_uS17_B"/>
    <property type="match status" value="1"/>
</dbReference>
<dbReference type="NCBIfam" id="TIGR03635">
    <property type="entry name" value="uS17_bact"/>
    <property type="match status" value="1"/>
</dbReference>
<reference evidence="8" key="1">
    <citation type="journal article" date="2020" name="mSystems">
        <title>Genome- and Community-Level Interaction Insights into Carbon Utilization and Element Cycling Functions of Hydrothermarchaeota in Hydrothermal Sediment.</title>
        <authorList>
            <person name="Zhou Z."/>
            <person name="Liu Y."/>
            <person name="Xu W."/>
            <person name="Pan J."/>
            <person name="Luo Z.H."/>
            <person name="Li M."/>
        </authorList>
    </citation>
    <scope>NUCLEOTIDE SEQUENCE [LARGE SCALE GENOMIC DNA]</scope>
    <source>
        <strain evidence="8">HyVt-102</strain>
    </source>
</reference>
<dbReference type="Proteomes" id="UP000885847">
    <property type="component" value="Unassembled WGS sequence"/>
</dbReference>
<dbReference type="GO" id="GO:0003735">
    <property type="term" value="F:structural constituent of ribosome"/>
    <property type="evidence" value="ECO:0007669"/>
    <property type="project" value="UniProtKB-UniRule"/>
</dbReference>
<dbReference type="InterPro" id="IPR000266">
    <property type="entry name" value="Ribosomal_uS17"/>
</dbReference>
<accession>A0A7C0VA78</accession>
<dbReference type="PANTHER" id="PTHR10744:SF1">
    <property type="entry name" value="SMALL RIBOSOMAL SUBUNIT PROTEIN US17M"/>
    <property type="match status" value="1"/>
</dbReference>
<dbReference type="GO" id="GO:0019843">
    <property type="term" value="F:rRNA binding"/>
    <property type="evidence" value="ECO:0007669"/>
    <property type="project" value="UniProtKB-UniRule"/>
</dbReference>
<evidence type="ECO:0000313" key="8">
    <source>
        <dbReference type="EMBL" id="HDI82393.1"/>
    </source>
</evidence>
<dbReference type="PANTHER" id="PTHR10744">
    <property type="entry name" value="40S RIBOSOMAL PROTEIN S11 FAMILY MEMBER"/>
    <property type="match status" value="1"/>
</dbReference>
<dbReference type="AlphaFoldDB" id="A0A7C0VA78"/>
<evidence type="ECO:0000256" key="1">
    <source>
        <dbReference type="ARBA" id="ARBA00010254"/>
    </source>
</evidence>
<dbReference type="PRINTS" id="PR00973">
    <property type="entry name" value="RIBOSOMALS17"/>
</dbReference>
<organism evidence="8">
    <name type="scientific">candidate division WOR-3 bacterium</name>
    <dbReference type="NCBI Taxonomy" id="2052148"/>
    <lineage>
        <taxon>Bacteria</taxon>
        <taxon>Bacteria division WOR-3</taxon>
    </lineage>
</organism>
<evidence type="ECO:0000256" key="6">
    <source>
        <dbReference type="HAMAP-Rule" id="MF_01345"/>
    </source>
</evidence>
<evidence type="ECO:0000256" key="5">
    <source>
        <dbReference type="ARBA" id="ARBA00023274"/>
    </source>
</evidence>
<name>A0A7C0VA78_UNCW3</name>
<dbReference type="PROSITE" id="PS00056">
    <property type="entry name" value="RIBOSOMAL_S17"/>
    <property type="match status" value="1"/>
</dbReference>
<proteinExistence type="inferred from homology"/>
<dbReference type="Gene3D" id="2.40.50.140">
    <property type="entry name" value="Nucleic acid-binding proteins"/>
    <property type="match status" value="1"/>
</dbReference>
<comment type="caution">
    <text evidence="8">The sequence shown here is derived from an EMBL/GenBank/DDBJ whole genome shotgun (WGS) entry which is preliminary data.</text>
</comment>
<gene>
    <name evidence="6" type="primary">rpsQ</name>
    <name evidence="8" type="ORF">ENF18_01205</name>
</gene>
<dbReference type="GO" id="GO:0006412">
    <property type="term" value="P:translation"/>
    <property type="evidence" value="ECO:0007669"/>
    <property type="project" value="UniProtKB-UniRule"/>
</dbReference>
<evidence type="ECO:0000256" key="7">
    <source>
        <dbReference type="RuleBase" id="RU003872"/>
    </source>
</evidence>
<dbReference type="InterPro" id="IPR019979">
    <property type="entry name" value="Ribosomal_uS17_CS"/>
</dbReference>
<keyword evidence="5 6" id="KW-0687">Ribonucleoprotein</keyword>
<comment type="function">
    <text evidence="6">One of the primary rRNA binding proteins, it binds specifically to the 5'-end of 16S ribosomal RNA.</text>
</comment>
<dbReference type="SUPFAM" id="SSF50249">
    <property type="entry name" value="Nucleic acid-binding proteins"/>
    <property type="match status" value="1"/>
</dbReference>
<sequence length="83" mass="10133">MRKKRIGRVVSDKPDKTILVEVERMVKHPLYKKYIKRRRKFMAHDEKNEARVGDVVEIVETRPLSRHKRWRLLRIIERAKGEE</sequence>
<evidence type="ECO:0000256" key="2">
    <source>
        <dbReference type="ARBA" id="ARBA00022730"/>
    </source>
</evidence>
<dbReference type="EMBL" id="DQWE01000054">
    <property type="protein sequence ID" value="HDI82393.1"/>
    <property type="molecule type" value="Genomic_DNA"/>
</dbReference>
<protein>
    <recommendedName>
        <fullName evidence="6">Small ribosomal subunit protein uS17</fullName>
    </recommendedName>
</protein>
<evidence type="ECO:0000256" key="3">
    <source>
        <dbReference type="ARBA" id="ARBA00022884"/>
    </source>
</evidence>
<dbReference type="CDD" id="cd00364">
    <property type="entry name" value="Ribosomal_uS17"/>
    <property type="match status" value="1"/>
</dbReference>
<comment type="similarity">
    <text evidence="1 6 7">Belongs to the universal ribosomal protein uS17 family.</text>
</comment>
<keyword evidence="4 6" id="KW-0689">Ribosomal protein</keyword>
<dbReference type="InterPro" id="IPR019984">
    <property type="entry name" value="Ribosomal_uS17_bact/chlr"/>
</dbReference>
<evidence type="ECO:0000256" key="4">
    <source>
        <dbReference type="ARBA" id="ARBA00022980"/>
    </source>
</evidence>
<dbReference type="GO" id="GO:0022627">
    <property type="term" value="C:cytosolic small ribosomal subunit"/>
    <property type="evidence" value="ECO:0007669"/>
    <property type="project" value="UniProtKB-UniRule"/>
</dbReference>
<comment type="subunit">
    <text evidence="6">Part of the 30S ribosomal subunit.</text>
</comment>
<dbReference type="Pfam" id="PF00366">
    <property type="entry name" value="Ribosomal_S17"/>
    <property type="match status" value="1"/>
</dbReference>
<keyword evidence="2 6" id="KW-0699">rRNA-binding</keyword>
<dbReference type="NCBIfam" id="NF004123">
    <property type="entry name" value="PRK05610.1"/>
    <property type="match status" value="1"/>
</dbReference>